<evidence type="ECO:0000313" key="8">
    <source>
        <dbReference type="EMBL" id="MBZ5710255.1"/>
    </source>
</evidence>
<dbReference type="Proteomes" id="UP001139031">
    <property type="component" value="Unassembled WGS sequence"/>
</dbReference>
<dbReference type="EMBL" id="JAIRAU010000015">
    <property type="protein sequence ID" value="MBZ5710255.1"/>
    <property type="molecule type" value="Genomic_DNA"/>
</dbReference>
<keyword evidence="6" id="KW-0408">Iron</keyword>
<evidence type="ECO:0000256" key="3">
    <source>
        <dbReference type="ARBA" id="ARBA00022896"/>
    </source>
</evidence>
<evidence type="ECO:0000256" key="6">
    <source>
        <dbReference type="ARBA" id="ARBA00023004"/>
    </source>
</evidence>
<dbReference type="InterPro" id="IPR044862">
    <property type="entry name" value="Pro_4_hyd_alph_FE2OG_OXY"/>
</dbReference>
<evidence type="ECO:0000313" key="9">
    <source>
        <dbReference type="Proteomes" id="UP001139031"/>
    </source>
</evidence>
<feature type="domain" description="Fe2OG dioxygenase" evidence="7">
    <location>
        <begin position="91"/>
        <end position="188"/>
    </location>
</feature>
<dbReference type="SMART" id="SM00702">
    <property type="entry name" value="P4Hc"/>
    <property type="match status" value="1"/>
</dbReference>
<gene>
    <name evidence="8" type="ORF">K7C98_13400</name>
</gene>
<evidence type="ECO:0000256" key="1">
    <source>
        <dbReference type="ARBA" id="ARBA00001961"/>
    </source>
</evidence>
<dbReference type="InterPro" id="IPR006620">
    <property type="entry name" value="Pro_4_hyd_alph"/>
</dbReference>
<evidence type="ECO:0000256" key="4">
    <source>
        <dbReference type="ARBA" id="ARBA00022964"/>
    </source>
</evidence>
<keyword evidence="2" id="KW-0479">Metal-binding</keyword>
<accession>A0ABS7TPW1</accession>
<sequence>MYHRSLDLSHPPVWTVDDVLTPSECAALIDRIESLGPTPTPVTRLRGPVLRPELDTGKRVCIDDPALASLLFERVRPAVPPQVGAMTILGPVERLRCYRYDPGERFAPHYDGAFVRADDERSLLTFIVHLNEDFTGGETHFLQLEQTVLPRTGLGVLFQHRHLYEDRAVATGRKYTVRCDIFYKGPRS</sequence>
<evidence type="ECO:0000259" key="7">
    <source>
        <dbReference type="PROSITE" id="PS51471"/>
    </source>
</evidence>
<dbReference type="RefSeq" id="WP_224192026.1">
    <property type="nucleotide sequence ID" value="NZ_JAIRAU010000015.1"/>
</dbReference>
<keyword evidence="3" id="KW-0847">Vitamin C</keyword>
<dbReference type="PANTHER" id="PTHR10869">
    <property type="entry name" value="PROLYL 4-HYDROXYLASE ALPHA SUBUNIT"/>
    <property type="match status" value="1"/>
</dbReference>
<evidence type="ECO:0000256" key="5">
    <source>
        <dbReference type="ARBA" id="ARBA00023002"/>
    </source>
</evidence>
<dbReference type="Gene3D" id="2.60.120.620">
    <property type="entry name" value="q2cbj1_9rhob like domain"/>
    <property type="match status" value="1"/>
</dbReference>
<comment type="cofactor">
    <cofactor evidence="1">
        <name>L-ascorbate</name>
        <dbReference type="ChEBI" id="CHEBI:38290"/>
    </cofactor>
</comment>
<organism evidence="8 9">
    <name type="scientific">Nannocystis pusilla</name>
    <dbReference type="NCBI Taxonomy" id="889268"/>
    <lineage>
        <taxon>Bacteria</taxon>
        <taxon>Pseudomonadati</taxon>
        <taxon>Myxococcota</taxon>
        <taxon>Polyangia</taxon>
        <taxon>Nannocystales</taxon>
        <taxon>Nannocystaceae</taxon>
        <taxon>Nannocystis</taxon>
    </lineage>
</organism>
<proteinExistence type="predicted"/>
<dbReference type="PROSITE" id="PS51471">
    <property type="entry name" value="FE2OG_OXY"/>
    <property type="match status" value="1"/>
</dbReference>
<dbReference type="InterPro" id="IPR005123">
    <property type="entry name" value="Oxoglu/Fe-dep_dioxygenase_dom"/>
</dbReference>
<evidence type="ECO:0000256" key="2">
    <source>
        <dbReference type="ARBA" id="ARBA00022723"/>
    </source>
</evidence>
<dbReference type="InterPro" id="IPR045054">
    <property type="entry name" value="P4HA-like"/>
</dbReference>
<protein>
    <submittedName>
        <fullName evidence="8">2OG-Fe(II) oxygenase</fullName>
    </submittedName>
</protein>
<name>A0ABS7TPW1_9BACT</name>
<keyword evidence="4" id="KW-0223">Dioxygenase</keyword>
<reference evidence="8" key="1">
    <citation type="submission" date="2021-08" db="EMBL/GenBank/DDBJ databases">
        <authorList>
            <person name="Stevens D.C."/>
        </authorList>
    </citation>
    <scope>NUCLEOTIDE SEQUENCE</scope>
    <source>
        <strain evidence="8">DSM 53165</strain>
    </source>
</reference>
<keyword evidence="9" id="KW-1185">Reference proteome</keyword>
<keyword evidence="5" id="KW-0560">Oxidoreductase</keyword>
<dbReference type="PANTHER" id="PTHR10869:SF236">
    <property type="entry name" value="PROLYL 4-HYDROXYLASE ALPHA SUBUNIT DOMAIN-CONTAINING PROTEIN"/>
    <property type="match status" value="1"/>
</dbReference>
<comment type="caution">
    <text evidence="8">The sequence shown here is derived from an EMBL/GenBank/DDBJ whole genome shotgun (WGS) entry which is preliminary data.</text>
</comment>
<dbReference type="Pfam" id="PF13640">
    <property type="entry name" value="2OG-FeII_Oxy_3"/>
    <property type="match status" value="1"/>
</dbReference>